<feature type="domain" description="Glycosyl transferase CAP10" evidence="2">
    <location>
        <begin position="122"/>
        <end position="214"/>
    </location>
</feature>
<feature type="compositionally biased region" description="Polar residues" evidence="1">
    <location>
        <begin position="57"/>
        <end position="75"/>
    </location>
</feature>
<evidence type="ECO:0000256" key="1">
    <source>
        <dbReference type="SAM" id="MobiDB-lite"/>
    </source>
</evidence>
<keyword evidence="4" id="KW-1185">Reference proteome</keyword>
<dbReference type="Proteomes" id="UP000626092">
    <property type="component" value="Unassembled WGS sequence"/>
</dbReference>
<dbReference type="InterPro" id="IPR006598">
    <property type="entry name" value="CAP10"/>
</dbReference>
<gene>
    <name evidence="3" type="ORF">RHSIM_Rhsim03G0181600</name>
</gene>
<accession>A0A834H6A4</accession>
<sequence>MKWPMPSRWQFIVYGSFVVALVCIVHSIDEICFESLFKLDRIPLFLPETFHHSISKSIAGSTPSNSTIPATTTTENPKKPRQKIQIPLNCTFGVHLTCPANYYPTCFFPSQDDRDIDRPPPTTCPDYFRWIHEDLQSWKETGITRDMVESAWIESNFRVVILNGRVYMERHKKGRTSRELFTLWGILQFLRRYPGKLPDLDLMFSTADQSAIKVAITVGPM</sequence>
<evidence type="ECO:0000313" key="4">
    <source>
        <dbReference type="Proteomes" id="UP000626092"/>
    </source>
</evidence>
<dbReference type="PANTHER" id="PTHR12203:SF99">
    <property type="entry name" value="OS04G0534100 PROTEIN"/>
    <property type="match status" value="1"/>
</dbReference>
<protein>
    <recommendedName>
        <fullName evidence="2">Glycosyl transferase CAP10 domain-containing protein</fullName>
    </recommendedName>
</protein>
<evidence type="ECO:0000259" key="2">
    <source>
        <dbReference type="Pfam" id="PF05686"/>
    </source>
</evidence>
<organism evidence="3 4">
    <name type="scientific">Rhododendron simsii</name>
    <name type="common">Sims's rhododendron</name>
    <dbReference type="NCBI Taxonomy" id="118357"/>
    <lineage>
        <taxon>Eukaryota</taxon>
        <taxon>Viridiplantae</taxon>
        <taxon>Streptophyta</taxon>
        <taxon>Embryophyta</taxon>
        <taxon>Tracheophyta</taxon>
        <taxon>Spermatophyta</taxon>
        <taxon>Magnoliopsida</taxon>
        <taxon>eudicotyledons</taxon>
        <taxon>Gunneridae</taxon>
        <taxon>Pentapetalae</taxon>
        <taxon>asterids</taxon>
        <taxon>Ericales</taxon>
        <taxon>Ericaceae</taxon>
        <taxon>Ericoideae</taxon>
        <taxon>Rhodoreae</taxon>
        <taxon>Rhododendron</taxon>
    </lineage>
</organism>
<dbReference type="Pfam" id="PF05686">
    <property type="entry name" value="Glyco_transf_90"/>
    <property type="match status" value="1"/>
</dbReference>
<dbReference type="OrthoDB" id="202415at2759"/>
<proteinExistence type="predicted"/>
<comment type="caution">
    <text evidence="3">The sequence shown here is derived from an EMBL/GenBank/DDBJ whole genome shotgun (WGS) entry which is preliminary data.</text>
</comment>
<reference evidence="3" key="1">
    <citation type="submission" date="2019-11" db="EMBL/GenBank/DDBJ databases">
        <authorList>
            <person name="Liu Y."/>
            <person name="Hou J."/>
            <person name="Li T.-Q."/>
            <person name="Guan C.-H."/>
            <person name="Wu X."/>
            <person name="Wu H.-Z."/>
            <person name="Ling F."/>
            <person name="Zhang R."/>
            <person name="Shi X.-G."/>
            <person name="Ren J.-P."/>
            <person name="Chen E.-F."/>
            <person name="Sun J.-M."/>
        </authorList>
    </citation>
    <scope>NUCLEOTIDE SEQUENCE</scope>
    <source>
        <strain evidence="3">Adult_tree_wgs_1</strain>
        <tissue evidence="3">Leaves</tissue>
    </source>
</reference>
<dbReference type="PANTHER" id="PTHR12203">
    <property type="entry name" value="KDEL LYS-ASP-GLU-LEU CONTAINING - RELATED"/>
    <property type="match status" value="1"/>
</dbReference>
<name>A0A834H6A4_RHOSS</name>
<dbReference type="InterPro" id="IPR051091">
    <property type="entry name" value="O-Glucosyltr/Glycosyltrsf_90"/>
</dbReference>
<dbReference type="EMBL" id="WJXA01000003">
    <property type="protein sequence ID" value="KAF7147889.1"/>
    <property type="molecule type" value="Genomic_DNA"/>
</dbReference>
<feature type="region of interest" description="Disordered" evidence="1">
    <location>
        <begin position="57"/>
        <end position="81"/>
    </location>
</feature>
<evidence type="ECO:0000313" key="3">
    <source>
        <dbReference type="EMBL" id="KAF7147889.1"/>
    </source>
</evidence>
<dbReference type="AlphaFoldDB" id="A0A834H6A4"/>